<proteinExistence type="predicted"/>
<evidence type="ECO:0000313" key="2">
    <source>
        <dbReference type="Proteomes" id="UP000500953"/>
    </source>
</evidence>
<gene>
    <name evidence="1" type="ORF">F6W96_40655</name>
</gene>
<protein>
    <submittedName>
        <fullName evidence="1">Uncharacterized protein</fullName>
    </submittedName>
</protein>
<dbReference type="Proteomes" id="UP000500953">
    <property type="component" value="Chromosome"/>
</dbReference>
<sequence length="98" mass="10528">MGSSNDSDEDSVIDRIAPVEGSLFSGTVFDVASADLLDALGRVSAALPTAPPARTDRLRQLQRELAQCQRALDPHDRDGLTAAHDLCERVRAELAGER</sequence>
<name>A0A6G9ZDF1_9NOCA</name>
<evidence type="ECO:0000313" key="1">
    <source>
        <dbReference type="EMBL" id="QIS23649.1"/>
    </source>
</evidence>
<reference evidence="1 2" key="1">
    <citation type="journal article" date="2019" name="ACS Chem. Biol.">
        <title>Identification and Mobilization of a Cryptic Antibiotic Biosynthesis Gene Locus from a Human-Pathogenic Nocardia Isolate.</title>
        <authorList>
            <person name="Herisse M."/>
            <person name="Ishida K."/>
            <person name="Porter J.L."/>
            <person name="Howden B."/>
            <person name="Hertweck C."/>
            <person name="Stinear T.P."/>
            <person name="Pidot S.J."/>
        </authorList>
    </citation>
    <scope>NUCLEOTIDE SEQUENCE [LARGE SCALE GENOMIC DNA]</scope>
    <source>
        <strain evidence="1 2">AUSMDU00012715</strain>
    </source>
</reference>
<dbReference type="AlphaFoldDB" id="A0A6G9ZDF1"/>
<organism evidence="1 2">
    <name type="scientific">Nocardia terpenica</name>
    <dbReference type="NCBI Taxonomy" id="455432"/>
    <lineage>
        <taxon>Bacteria</taxon>
        <taxon>Bacillati</taxon>
        <taxon>Actinomycetota</taxon>
        <taxon>Actinomycetes</taxon>
        <taxon>Mycobacteriales</taxon>
        <taxon>Nocardiaceae</taxon>
        <taxon>Nocardia</taxon>
    </lineage>
</organism>
<accession>A0A6G9ZDF1</accession>
<dbReference type="EMBL" id="CP046173">
    <property type="protein sequence ID" value="QIS23649.1"/>
    <property type="molecule type" value="Genomic_DNA"/>
</dbReference>
<dbReference type="RefSeq" id="WP_167490968.1">
    <property type="nucleotide sequence ID" value="NZ_CP046173.1"/>
</dbReference>